<proteinExistence type="predicted"/>
<feature type="domain" description="ABC transporter" evidence="4">
    <location>
        <begin position="6"/>
        <end position="233"/>
    </location>
</feature>
<dbReference type="PANTHER" id="PTHR42939">
    <property type="entry name" value="ABC TRANSPORTER ATP-BINDING PROTEIN ALBC-RELATED"/>
    <property type="match status" value="1"/>
</dbReference>
<dbReference type="CDD" id="cd03230">
    <property type="entry name" value="ABC_DR_subfamily_A"/>
    <property type="match status" value="1"/>
</dbReference>
<keyword evidence="1" id="KW-0813">Transport</keyword>
<evidence type="ECO:0000259" key="4">
    <source>
        <dbReference type="PROSITE" id="PS50893"/>
    </source>
</evidence>
<dbReference type="InterPro" id="IPR027417">
    <property type="entry name" value="P-loop_NTPase"/>
</dbReference>
<dbReference type="InterPro" id="IPR003593">
    <property type="entry name" value="AAA+_ATPase"/>
</dbReference>
<dbReference type="SUPFAM" id="SSF52540">
    <property type="entry name" value="P-loop containing nucleoside triphosphate hydrolases"/>
    <property type="match status" value="1"/>
</dbReference>
<organism evidence="5 6">
    <name type="scientific">Saccharibacillus kuerlensis</name>
    <dbReference type="NCBI Taxonomy" id="459527"/>
    <lineage>
        <taxon>Bacteria</taxon>
        <taxon>Bacillati</taxon>
        <taxon>Bacillota</taxon>
        <taxon>Bacilli</taxon>
        <taxon>Bacillales</taxon>
        <taxon>Paenibacillaceae</taxon>
        <taxon>Saccharibacillus</taxon>
    </lineage>
</organism>
<dbReference type="InterPro" id="IPR051782">
    <property type="entry name" value="ABC_Transporter_VariousFunc"/>
</dbReference>
<dbReference type="SMART" id="SM00382">
    <property type="entry name" value="AAA"/>
    <property type="match status" value="1"/>
</dbReference>
<dbReference type="InterPro" id="IPR003439">
    <property type="entry name" value="ABC_transporter-like_ATP-bd"/>
</dbReference>
<accession>A0ABQ2L3A6</accession>
<keyword evidence="3" id="KW-0067">ATP-binding</keyword>
<keyword evidence="6" id="KW-1185">Reference proteome</keyword>
<protein>
    <recommendedName>
        <fullName evidence="4">ABC transporter domain-containing protein</fullName>
    </recommendedName>
</protein>
<evidence type="ECO:0000313" key="6">
    <source>
        <dbReference type="Proteomes" id="UP000606653"/>
    </source>
</evidence>
<name>A0ABQ2L3A6_9BACL</name>
<gene>
    <name evidence="5" type="ORF">GCM10010969_19790</name>
</gene>
<evidence type="ECO:0000256" key="1">
    <source>
        <dbReference type="ARBA" id="ARBA00022448"/>
    </source>
</evidence>
<dbReference type="PROSITE" id="PS50893">
    <property type="entry name" value="ABC_TRANSPORTER_2"/>
    <property type="match status" value="1"/>
</dbReference>
<dbReference type="PROSITE" id="PS00211">
    <property type="entry name" value="ABC_TRANSPORTER_1"/>
    <property type="match status" value="1"/>
</dbReference>
<dbReference type="Pfam" id="PF00005">
    <property type="entry name" value="ABC_tran"/>
    <property type="match status" value="1"/>
</dbReference>
<dbReference type="PANTHER" id="PTHR42939:SF1">
    <property type="entry name" value="ABC TRANSPORTER ATP-BINDING PROTEIN ALBC-RELATED"/>
    <property type="match status" value="1"/>
</dbReference>
<comment type="caution">
    <text evidence="5">The sequence shown here is derived from an EMBL/GenBank/DDBJ whole genome shotgun (WGS) entry which is preliminary data.</text>
</comment>
<dbReference type="EMBL" id="BMLN01000005">
    <property type="protein sequence ID" value="GGN99572.1"/>
    <property type="molecule type" value="Genomic_DNA"/>
</dbReference>
<evidence type="ECO:0000256" key="2">
    <source>
        <dbReference type="ARBA" id="ARBA00022741"/>
    </source>
</evidence>
<dbReference type="Proteomes" id="UP000606653">
    <property type="component" value="Unassembled WGS sequence"/>
</dbReference>
<keyword evidence="2" id="KW-0547">Nucleotide-binding</keyword>
<evidence type="ECO:0000313" key="5">
    <source>
        <dbReference type="EMBL" id="GGN99572.1"/>
    </source>
</evidence>
<reference evidence="6" key="1">
    <citation type="journal article" date="2019" name="Int. J. Syst. Evol. Microbiol.">
        <title>The Global Catalogue of Microorganisms (GCM) 10K type strain sequencing project: providing services to taxonomists for standard genome sequencing and annotation.</title>
        <authorList>
            <consortium name="The Broad Institute Genomics Platform"/>
            <consortium name="The Broad Institute Genome Sequencing Center for Infectious Disease"/>
            <person name="Wu L."/>
            <person name="Ma J."/>
        </authorList>
    </citation>
    <scope>NUCLEOTIDE SEQUENCE [LARGE SCALE GENOMIC DNA]</scope>
    <source>
        <strain evidence="6">CGMCC 1.6964</strain>
    </source>
</reference>
<dbReference type="InterPro" id="IPR017871">
    <property type="entry name" value="ABC_transporter-like_CS"/>
</dbReference>
<evidence type="ECO:0000256" key="3">
    <source>
        <dbReference type="ARBA" id="ARBA00022840"/>
    </source>
</evidence>
<dbReference type="RefSeq" id="WP_018977854.1">
    <property type="nucleotide sequence ID" value="NZ_BMLN01000005.1"/>
</dbReference>
<dbReference type="Gene3D" id="3.40.50.300">
    <property type="entry name" value="P-loop containing nucleotide triphosphate hydrolases"/>
    <property type="match status" value="1"/>
</dbReference>
<sequence length="297" mass="33722">MENTVLEWKDIVKKRDRMVLGPVSLKLQENYVTALIGRNGSGKSTLIKLAAQLIHPDEGEVMWFGQSYPHGLPAEVRSAIAYVPENFVSEEDGLKMDDVAEFRAAWYSNWDWQRYEELLHRFEVPGGKKLNKLSKGQRRKFEIAAALAIRPKLLLLDEPSSGLDPFAWKTMMNEIRRCVEEDGATVLLSTHIVEEIKRMADYLILIDKGRSLGLLEKDTLLDRVREVWIARDDELLAELPGIVDSALESENLSRFVTLDYVGAAALMEEAGIKPIRVRTLDLDEAMEYWMNGSISSV</sequence>